<sequence>MSDLQALEKRLRILEDKDAITSLLNRYCNTADDRDWVSFGQCFTEDGVMCFENWGDVVGQEKITAAAGGAEDRFEGLQHSMTNQQVDVDGDEAACRCYLWFAATMDRSKPHEYHAFGGHYRIFQGWGLIMAPTDEIQPAPAVITGDLAQDQADELRSKALTADKSTLPDGYYMSPRVIGTFVGLAFNLAAAYWVMQAAAGCLVQIDQDIGPSANIYMFTTVWVICQSVSMLLFGRNSDKFGRRNLALYAQALGIVGGIVGATAKDPNQLIGAAVILGIAAGVPGSYPLLTGELMTNKLKYLGTVIVVVPNIIATGFGPYLGIRLATIAHWRWIFYIYIILMVIGTVMWYIWYHPPSYVQLHGETSSPWKHVRQIDWIGTFLLTSGLVLFMLGMSWGGPYPWSSPRVLGLLISGGVVLVSFVLYECFFNIKFPIVPMKMFLDVRGFTCVVAISAFTGCIQQSIFIVWPSQIQYIFGSTSTGGWEQTAWMASVSGFGSWAGIIMIGPLYHIVKRLRLQLLVGSVFMTAFLGAMVSITYTNRASAIAFCFLSTFPMGWGEVFTMLMVQYIVSETDLGIGFVPAVLEAGLPQSSLSQLLTAATQASQAALQAVPGMTDEILRVTNNSVADAYGKAFSYVYYFALALGAICIIAAACLRDFDQYLTDHVSRMVYHKKDTKTDVLRVKNVDGDDGDGEKPVSETKEVA</sequence>
<feature type="transmembrane region" description="Helical" evidence="7">
    <location>
        <begin position="245"/>
        <end position="263"/>
    </location>
</feature>
<dbReference type="Gene3D" id="1.20.1250.20">
    <property type="entry name" value="MFS general substrate transporter like domains"/>
    <property type="match status" value="1"/>
</dbReference>
<keyword evidence="2" id="KW-0813">Transport</keyword>
<dbReference type="PANTHER" id="PTHR23501:SF109">
    <property type="entry name" value="MAJOR FACILITATOR SUPERFAMILY (MFS) PROFILE DOMAIN-CONTAINING PROTEIN-RELATED"/>
    <property type="match status" value="1"/>
</dbReference>
<feature type="transmembrane region" description="Helical" evidence="7">
    <location>
        <begin position="301"/>
        <end position="320"/>
    </location>
</feature>
<dbReference type="GO" id="GO:0005886">
    <property type="term" value="C:plasma membrane"/>
    <property type="evidence" value="ECO:0007669"/>
    <property type="project" value="TreeGrafter"/>
</dbReference>
<evidence type="ECO:0000313" key="9">
    <source>
        <dbReference type="EMBL" id="CAI4218719.1"/>
    </source>
</evidence>
<organism evidence="9 10">
    <name type="scientific">Parascedosporium putredinis</name>
    <dbReference type="NCBI Taxonomy" id="1442378"/>
    <lineage>
        <taxon>Eukaryota</taxon>
        <taxon>Fungi</taxon>
        <taxon>Dikarya</taxon>
        <taxon>Ascomycota</taxon>
        <taxon>Pezizomycotina</taxon>
        <taxon>Sordariomycetes</taxon>
        <taxon>Hypocreomycetidae</taxon>
        <taxon>Microascales</taxon>
        <taxon>Microascaceae</taxon>
        <taxon>Parascedosporium</taxon>
    </lineage>
</organism>
<dbReference type="InterPro" id="IPR010573">
    <property type="entry name" value="MFS_Str1/Tri12-like"/>
</dbReference>
<feature type="transmembrane region" description="Helical" evidence="7">
    <location>
        <begin position="634"/>
        <end position="651"/>
    </location>
</feature>
<name>A0A9P1H8D3_9PEZI</name>
<accession>A0A9P1H8D3</accession>
<protein>
    <recommendedName>
        <fullName evidence="8">SnoaL-like domain-containing protein</fullName>
    </recommendedName>
</protein>
<keyword evidence="3 7" id="KW-0812">Transmembrane</keyword>
<feature type="transmembrane region" description="Helical" evidence="7">
    <location>
        <begin position="406"/>
        <end position="423"/>
    </location>
</feature>
<proteinExistence type="predicted"/>
<dbReference type="AlphaFoldDB" id="A0A9P1H8D3"/>
<evidence type="ECO:0000313" key="10">
    <source>
        <dbReference type="Proteomes" id="UP000838763"/>
    </source>
</evidence>
<feature type="transmembrane region" description="Helical" evidence="7">
    <location>
        <begin position="444"/>
        <end position="466"/>
    </location>
</feature>
<dbReference type="Proteomes" id="UP000838763">
    <property type="component" value="Unassembled WGS sequence"/>
</dbReference>
<comment type="caution">
    <text evidence="9">The sequence shown here is derived from an EMBL/GenBank/DDBJ whole genome shotgun (WGS) entry which is preliminary data.</text>
</comment>
<dbReference type="SUPFAM" id="SSF103473">
    <property type="entry name" value="MFS general substrate transporter"/>
    <property type="match status" value="1"/>
</dbReference>
<evidence type="ECO:0000256" key="7">
    <source>
        <dbReference type="SAM" id="Phobius"/>
    </source>
</evidence>
<feature type="transmembrane region" description="Helical" evidence="7">
    <location>
        <begin position="373"/>
        <end position="394"/>
    </location>
</feature>
<dbReference type="InterPro" id="IPR032710">
    <property type="entry name" value="NTF2-like_dom_sf"/>
</dbReference>
<dbReference type="PANTHER" id="PTHR23501">
    <property type="entry name" value="MAJOR FACILITATOR SUPERFAMILY"/>
    <property type="match status" value="1"/>
</dbReference>
<dbReference type="Pfam" id="PF13577">
    <property type="entry name" value="SnoaL_4"/>
    <property type="match status" value="1"/>
</dbReference>
<feature type="transmembrane region" description="Helical" evidence="7">
    <location>
        <begin position="517"/>
        <end position="536"/>
    </location>
</feature>
<dbReference type="EMBL" id="CALLCH030000018">
    <property type="protein sequence ID" value="CAI4218719.1"/>
    <property type="molecule type" value="Genomic_DNA"/>
</dbReference>
<keyword evidence="10" id="KW-1185">Reference proteome</keyword>
<dbReference type="InterPro" id="IPR036259">
    <property type="entry name" value="MFS_trans_sf"/>
</dbReference>
<comment type="subcellular location">
    <subcellularLocation>
        <location evidence="1">Membrane</location>
        <topology evidence="1">Multi-pass membrane protein</topology>
    </subcellularLocation>
</comment>
<dbReference type="GO" id="GO:0022857">
    <property type="term" value="F:transmembrane transporter activity"/>
    <property type="evidence" value="ECO:0007669"/>
    <property type="project" value="InterPro"/>
</dbReference>
<dbReference type="SUPFAM" id="SSF54427">
    <property type="entry name" value="NTF2-like"/>
    <property type="match status" value="1"/>
</dbReference>
<evidence type="ECO:0000256" key="2">
    <source>
        <dbReference type="ARBA" id="ARBA00022448"/>
    </source>
</evidence>
<feature type="region of interest" description="Disordered" evidence="6">
    <location>
        <begin position="682"/>
        <end position="702"/>
    </location>
</feature>
<feature type="transmembrane region" description="Helical" evidence="7">
    <location>
        <begin position="332"/>
        <end position="352"/>
    </location>
</feature>
<reference evidence="9" key="1">
    <citation type="submission" date="2022-11" db="EMBL/GenBank/DDBJ databases">
        <authorList>
            <person name="Scott C."/>
            <person name="Bruce N."/>
        </authorList>
    </citation>
    <scope>NUCLEOTIDE SEQUENCE</scope>
</reference>
<feature type="domain" description="SnoaL-like" evidence="8">
    <location>
        <begin position="13"/>
        <end position="121"/>
    </location>
</feature>
<evidence type="ECO:0000259" key="8">
    <source>
        <dbReference type="Pfam" id="PF13577"/>
    </source>
</evidence>
<evidence type="ECO:0000256" key="3">
    <source>
        <dbReference type="ARBA" id="ARBA00022692"/>
    </source>
</evidence>
<gene>
    <name evidence="9" type="ORF">PPNO1_LOCUS8294</name>
</gene>
<evidence type="ECO:0000256" key="4">
    <source>
        <dbReference type="ARBA" id="ARBA00022989"/>
    </source>
</evidence>
<keyword evidence="5 7" id="KW-0472">Membrane</keyword>
<keyword evidence="4 7" id="KW-1133">Transmembrane helix</keyword>
<evidence type="ECO:0000256" key="5">
    <source>
        <dbReference type="ARBA" id="ARBA00023136"/>
    </source>
</evidence>
<dbReference type="OrthoDB" id="4161376at2759"/>
<feature type="transmembrane region" description="Helical" evidence="7">
    <location>
        <begin position="177"/>
        <end position="195"/>
    </location>
</feature>
<dbReference type="Pfam" id="PF06609">
    <property type="entry name" value="TRI12"/>
    <property type="match status" value="2"/>
</dbReference>
<feature type="transmembrane region" description="Helical" evidence="7">
    <location>
        <begin position="215"/>
        <end position="233"/>
    </location>
</feature>
<evidence type="ECO:0000256" key="6">
    <source>
        <dbReference type="SAM" id="MobiDB-lite"/>
    </source>
</evidence>
<dbReference type="InterPro" id="IPR037401">
    <property type="entry name" value="SnoaL-like"/>
</dbReference>
<evidence type="ECO:0000256" key="1">
    <source>
        <dbReference type="ARBA" id="ARBA00004141"/>
    </source>
</evidence>
<feature type="transmembrane region" description="Helical" evidence="7">
    <location>
        <begin position="486"/>
        <end position="510"/>
    </location>
</feature>
<feature type="transmembrane region" description="Helical" evidence="7">
    <location>
        <begin position="269"/>
        <end position="289"/>
    </location>
</feature>
<dbReference type="Gene3D" id="3.10.450.50">
    <property type="match status" value="1"/>
</dbReference>